<keyword evidence="5" id="KW-1185">Reference proteome</keyword>
<comment type="caution">
    <text evidence="4">The sequence shown here is derived from an EMBL/GenBank/DDBJ whole genome shotgun (WGS) entry which is preliminary data.</text>
</comment>
<accession>A0A212EKN0</accession>
<evidence type="ECO:0000256" key="1">
    <source>
        <dbReference type="ARBA" id="ARBA00038048"/>
    </source>
</evidence>
<dbReference type="InterPro" id="IPR051276">
    <property type="entry name" value="Saccharopine_DH-like_oxidrdct"/>
</dbReference>
<evidence type="ECO:0000256" key="2">
    <source>
        <dbReference type="SAM" id="Phobius"/>
    </source>
</evidence>
<dbReference type="InterPro" id="IPR005097">
    <property type="entry name" value="Sacchrp_dh_NADP-bd"/>
</dbReference>
<feature type="non-terminal residue" evidence="4">
    <location>
        <position position="1"/>
    </location>
</feature>
<dbReference type="Pfam" id="PF03435">
    <property type="entry name" value="Sacchrp_dh_NADP"/>
    <property type="match status" value="1"/>
</dbReference>
<evidence type="ECO:0000259" key="3">
    <source>
        <dbReference type="Pfam" id="PF03435"/>
    </source>
</evidence>
<proteinExistence type="inferred from homology"/>
<dbReference type="KEGG" id="dpl:KGM_202387B"/>
<evidence type="ECO:0000313" key="5">
    <source>
        <dbReference type="Proteomes" id="UP000007151"/>
    </source>
</evidence>
<organism evidence="4 5">
    <name type="scientific">Danaus plexippus plexippus</name>
    <dbReference type="NCBI Taxonomy" id="278856"/>
    <lineage>
        <taxon>Eukaryota</taxon>
        <taxon>Metazoa</taxon>
        <taxon>Ecdysozoa</taxon>
        <taxon>Arthropoda</taxon>
        <taxon>Hexapoda</taxon>
        <taxon>Insecta</taxon>
        <taxon>Pterygota</taxon>
        <taxon>Neoptera</taxon>
        <taxon>Endopterygota</taxon>
        <taxon>Lepidoptera</taxon>
        <taxon>Glossata</taxon>
        <taxon>Ditrysia</taxon>
        <taxon>Papilionoidea</taxon>
        <taxon>Nymphalidae</taxon>
        <taxon>Danainae</taxon>
        <taxon>Danaini</taxon>
        <taxon>Danaina</taxon>
        <taxon>Danaus</taxon>
        <taxon>Danaus</taxon>
    </lineage>
</organism>
<feature type="transmembrane region" description="Helical" evidence="2">
    <location>
        <begin position="279"/>
        <end position="301"/>
    </location>
</feature>
<keyword evidence="2" id="KW-0472">Membrane</keyword>
<dbReference type="GO" id="GO:0005811">
    <property type="term" value="C:lipid droplet"/>
    <property type="evidence" value="ECO:0007669"/>
    <property type="project" value="TreeGrafter"/>
</dbReference>
<feature type="domain" description="Saccharopine dehydrogenase NADP binding" evidence="3">
    <location>
        <begin position="10"/>
        <end position="151"/>
    </location>
</feature>
<dbReference type="GO" id="GO:0005886">
    <property type="term" value="C:plasma membrane"/>
    <property type="evidence" value="ECO:0007669"/>
    <property type="project" value="TreeGrafter"/>
</dbReference>
<dbReference type="PANTHER" id="PTHR12286:SF5">
    <property type="entry name" value="SACCHAROPINE DEHYDROGENASE-LIKE OXIDOREDUCTASE"/>
    <property type="match status" value="1"/>
</dbReference>
<sequence>LCKMNRFDLVIFGATGFTGKHVVRELVRIAPKHPGLTWAVAGRSRGKMETLLQNVTKKTGVELSNIKIITADVNDTESLKRMCRQARVLVNCCGPFLKYGEPVVAAAIETKTHHVDVSAEIKVRARSVREFTEMLHQRYDASAREAGVCVVYACGLCSLPADVGLLYLQREFQGVLNSVESYLVTHFPPRMLTETWKNGIVRHSSWESFINGMAGMSIKQLQQNSLPPMERELKSRCLIHRNLNKWCVPFPGADAAVISRTQRHLFSTTDKRPVQYKPYITFPSIFTAIGTIIACVILFALSKMSCSRKLLLNYPRLCSFGVVTYGDTEEGVMDDAYFQYEMIGNGWSTGADRSGAPDKNVIARIKVSGVDPAYVGSAIVLIYSAITLLKEKDRIPDCGVMTPGVAFRNTNIIEHLKADNVKFEIVK</sequence>
<name>A0A212EKN0_DANPL</name>
<dbReference type="SUPFAM" id="SSF51735">
    <property type="entry name" value="NAD(P)-binding Rossmann-fold domains"/>
    <property type="match status" value="1"/>
</dbReference>
<dbReference type="GO" id="GO:0009247">
    <property type="term" value="P:glycolipid biosynthetic process"/>
    <property type="evidence" value="ECO:0007669"/>
    <property type="project" value="TreeGrafter"/>
</dbReference>
<reference evidence="4 5" key="1">
    <citation type="journal article" date="2011" name="Cell">
        <title>The monarch butterfly genome yields insights into long-distance migration.</title>
        <authorList>
            <person name="Zhan S."/>
            <person name="Merlin C."/>
            <person name="Boore J.L."/>
            <person name="Reppert S.M."/>
        </authorList>
    </citation>
    <scope>NUCLEOTIDE SEQUENCE [LARGE SCALE GENOMIC DNA]</scope>
    <source>
        <strain evidence="4">F-2</strain>
    </source>
</reference>
<protein>
    <recommendedName>
        <fullName evidence="3">Saccharopine dehydrogenase NADP binding domain-containing protein</fullName>
    </recommendedName>
</protein>
<dbReference type="FunFam" id="3.40.50.720:FF:000178">
    <property type="entry name" value="Saccharopine dehydrogenase-like oxidoreductase"/>
    <property type="match status" value="1"/>
</dbReference>
<keyword evidence="2" id="KW-1133">Transmembrane helix</keyword>
<dbReference type="EMBL" id="AGBW02014259">
    <property type="protein sequence ID" value="OWR42008.1"/>
    <property type="molecule type" value="Genomic_DNA"/>
</dbReference>
<gene>
    <name evidence="4" type="ORF">KGM_202387B</name>
</gene>
<dbReference type="AlphaFoldDB" id="A0A212EKN0"/>
<dbReference type="PANTHER" id="PTHR12286">
    <property type="entry name" value="SACCHAROPINE DEHYDROGENASE-LIKE OXIDOREDUCTASE"/>
    <property type="match status" value="1"/>
</dbReference>
<comment type="similarity">
    <text evidence="1">Belongs to the saccharopine dehydrogenase family.</text>
</comment>
<dbReference type="Proteomes" id="UP000007151">
    <property type="component" value="Unassembled WGS sequence"/>
</dbReference>
<keyword evidence="2" id="KW-0812">Transmembrane</keyword>
<dbReference type="InParanoid" id="A0A212EKN0"/>
<dbReference type="InterPro" id="IPR036291">
    <property type="entry name" value="NAD(P)-bd_dom_sf"/>
</dbReference>
<evidence type="ECO:0000313" key="4">
    <source>
        <dbReference type="EMBL" id="OWR42008.1"/>
    </source>
</evidence>
<dbReference type="eggNOG" id="KOG2733">
    <property type="taxonomic scope" value="Eukaryota"/>
</dbReference>
<dbReference type="GO" id="GO:0005739">
    <property type="term" value="C:mitochondrion"/>
    <property type="evidence" value="ECO:0007669"/>
    <property type="project" value="TreeGrafter"/>
</dbReference>
<dbReference type="Gene3D" id="3.40.50.720">
    <property type="entry name" value="NAD(P)-binding Rossmann-like Domain"/>
    <property type="match status" value="1"/>
</dbReference>